<dbReference type="AlphaFoldDB" id="A0A7W7KBX6"/>
<sequence length="93" mass="10121">MSALVTACVIYLSGGSHVNSGAIFLGLIMVWSGWNGLFNLLSLWVGRQDEAHCADYDDEGAQAARMMSPRLTTVLSGVFWFNSGLMMMVELNS</sequence>
<proteinExistence type="predicted"/>
<evidence type="ECO:0000313" key="1">
    <source>
        <dbReference type="EMBL" id="MBB4859233.1"/>
    </source>
</evidence>
<dbReference type="EMBL" id="JACHLR010000010">
    <property type="protein sequence ID" value="MBB4859233.1"/>
    <property type="molecule type" value="Genomic_DNA"/>
</dbReference>
<dbReference type="Proteomes" id="UP000555448">
    <property type="component" value="Unassembled WGS sequence"/>
</dbReference>
<dbReference type="RefSeq" id="WP_184245711.1">
    <property type="nucleotide sequence ID" value="NZ_JACHLR010000010.1"/>
</dbReference>
<keyword evidence="2" id="KW-1185">Reference proteome</keyword>
<name>A0A7W7KBX6_9SPHN</name>
<comment type="caution">
    <text evidence="1">The sequence shown here is derived from an EMBL/GenBank/DDBJ whole genome shotgun (WGS) entry which is preliminary data.</text>
</comment>
<reference evidence="1 2" key="1">
    <citation type="submission" date="2020-08" db="EMBL/GenBank/DDBJ databases">
        <title>Functional genomics of gut bacteria from endangered species of beetles.</title>
        <authorList>
            <person name="Carlos-Shanley C."/>
        </authorList>
    </citation>
    <scope>NUCLEOTIDE SEQUENCE [LARGE SCALE GENOMIC DNA]</scope>
    <source>
        <strain evidence="1 2">S00245</strain>
    </source>
</reference>
<evidence type="ECO:0000313" key="2">
    <source>
        <dbReference type="Proteomes" id="UP000555448"/>
    </source>
</evidence>
<protein>
    <submittedName>
        <fullName evidence="1">Uncharacterized protein</fullName>
    </submittedName>
</protein>
<gene>
    <name evidence="1" type="ORF">HNO88_002562</name>
</gene>
<organism evidence="1 2">
    <name type="scientific">Novosphingobium chloroacetimidivorans</name>
    <dbReference type="NCBI Taxonomy" id="1428314"/>
    <lineage>
        <taxon>Bacteria</taxon>
        <taxon>Pseudomonadati</taxon>
        <taxon>Pseudomonadota</taxon>
        <taxon>Alphaproteobacteria</taxon>
        <taxon>Sphingomonadales</taxon>
        <taxon>Sphingomonadaceae</taxon>
        <taxon>Novosphingobium</taxon>
    </lineage>
</organism>
<accession>A0A7W7KBX6</accession>